<dbReference type="EMBL" id="JAULSN010000007">
    <property type="protein sequence ID" value="KAK3366674.1"/>
    <property type="molecule type" value="Genomic_DNA"/>
</dbReference>
<feature type="transmembrane region" description="Helical" evidence="2">
    <location>
        <begin position="115"/>
        <end position="135"/>
    </location>
</feature>
<dbReference type="Proteomes" id="UP001287356">
    <property type="component" value="Unassembled WGS sequence"/>
</dbReference>
<keyword evidence="4" id="KW-1185">Reference proteome</keyword>
<keyword evidence="2" id="KW-0472">Membrane</keyword>
<accession>A0AAE0N262</accession>
<gene>
    <name evidence="3" type="ORF">B0T24DRAFT_596585</name>
</gene>
<feature type="region of interest" description="Disordered" evidence="1">
    <location>
        <begin position="1"/>
        <end position="40"/>
    </location>
</feature>
<name>A0AAE0N262_9PEZI</name>
<evidence type="ECO:0000313" key="3">
    <source>
        <dbReference type="EMBL" id="KAK3366674.1"/>
    </source>
</evidence>
<comment type="caution">
    <text evidence="3">The sequence shown here is derived from an EMBL/GenBank/DDBJ whole genome shotgun (WGS) entry which is preliminary data.</text>
</comment>
<reference evidence="3" key="1">
    <citation type="journal article" date="2023" name="Mol. Phylogenet. Evol.">
        <title>Genome-scale phylogeny and comparative genomics of the fungal order Sordariales.</title>
        <authorList>
            <person name="Hensen N."/>
            <person name="Bonometti L."/>
            <person name="Westerberg I."/>
            <person name="Brannstrom I.O."/>
            <person name="Guillou S."/>
            <person name="Cros-Aarteil S."/>
            <person name="Calhoun S."/>
            <person name="Haridas S."/>
            <person name="Kuo A."/>
            <person name="Mondo S."/>
            <person name="Pangilinan J."/>
            <person name="Riley R."/>
            <person name="LaButti K."/>
            <person name="Andreopoulos B."/>
            <person name="Lipzen A."/>
            <person name="Chen C."/>
            <person name="Yan M."/>
            <person name="Daum C."/>
            <person name="Ng V."/>
            <person name="Clum A."/>
            <person name="Steindorff A."/>
            <person name="Ohm R.A."/>
            <person name="Martin F."/>
            <person name="Silar P."/>
            <person name="Natvig D.O."/>
            <person name="Lalanne C."/>
            <person name="Gautier V."/>
            <person name="Ament-Velasquez S.L."/>
            <person name="Kruys A."/>
            <person name="Hutchinson M.I."/>
            <person name="Powell A.J."/>
            <person name="Barry K."/>
            <person name="Miller A.N."/>
            <person name="Grigoriev I.V."/>
            <person name="Debuchy R."/>
            <person name="Gladieux P."/>
            <person name="Hiltunen Thoren M."/>
            <person name="Johannesson H."/>
        </authorList>
    </citation>
    <scope>NUCLEOTIDE SEQUENCE</scope>
    <source>
        <strain evidence="3">CBS 958.72</strain>
    </source>
</reference>
<keyword evidence="2" id="KW-0812">Transmembrane</keyword>
<keyword evidence="2" id="KW-1133">Transmembrane helix</keyword>
<dbReference type="AlphaFoldDB" id="A0AAE0N262"/>
<reference evidence="3" key="2">
    <citation type="submission" date="2023-06" db="EMBL/GenBank/DDBJ databases">
        <authorList>
            <consortium name="Lawrence Berkeley National Laboratory"/>
            <person name="Haridas S."/>
            <person name="Hensen N."/>
            <person name="Bonometti L."/>
            <person name="Westerberg I."/>
            <person name="Brannstrom I.O."/>
            <person name="Guillou S."/>
            <person name="Cros-Aarteil S."/>
            <person name="Calhoun S."/>
            <person name="Kuo A."/>
            <person name="Mondo S."/>
            <person name="Pangilinan J."/>
            <person name="Riley R."/>
            <person name="Labutti K."/>
            <person name="Andreopoulos B."/>
            <person name="Lipzen A."/>
            <person name="Chen C."/>
            <person name="Yanf M."/>
            <person name="Daum C."/>
            <person name="Ng V."/>
            <person name="Clum A."/>
            <person name="Steindorff A."/>
            <person name="Ohm R."/>
            <person name="Martin F."/>
            <person name="Silar P."/>
            <person name="Natvig D."/>
            <person name="Lalanne C."/>
            <person name="Gautier V."/>
            <person name="Ament-Velasquez S.L."/>
            <person name="Kruys A."/>
            <person name="Hutchinson M.I."/>
            <person name="Powell A.J."/>
            <person name="Barry K."/>
            <person name="Miller A.N."/>
            <person name="Grigoriev I.V."/>
            <person name="Debuchy R."/>
            <person name="Gladieux P."/>
            <person name="Thoren M.H."/>
            <person name="Johannesson H."/>
        </authorList>
    </citation>
    <scope>NUCLEOTIDE SEQUENCE</scope>
    <source>
        <strain evidence="3">CBS 958.72</strain>
    </source>
</reference>
<evidence type="ECO:0000313" key="4">
    <source>
        <dbReference type="Proteomes" id="UP001287356"/>
    </source>
</evidence>
<proteinExistence type="predicted"/>
<protein>
    <submittedName>
        <fullName evidence="3">Uncharacterized protein</fullName>
    </submittedName>
</protein>
<organism evidence="3 4">
    <name type="scientific">Lasiosphaeria ovina</name>
    <dbReference type="NCBI Taxonomy" id="92902"/>
    <lineage>
        <taxon>Eukaryota</taxon>
        <taxon>Fungi</taxon>
        <taxon>Dikarya</taxon>
        <taxon>Ascomycota</taxon>
        <taxon>Pezizomycotina</taxon>
        <taxon>Sordariomycetes</taxon>
        <taxon>Sordariomycetidae</taxon>
        <taxon>Sordariales</taxon>
        <taxon>Lasiosphaeriaceae</taxon>
        <taxon>Lasiosphaeria</taxon>
    </lineage>
</organism>
<evidence type="ECO:0000256" key="1">
    <source>
        <dbReference type="SAM" id="MobiDB-lite"/>
    </source>
</evidence>
<evidence type="ECO:0000256" key="2">
    <source>
        <dbReference type="SAM" id="Phobius"/>
    </source>
</evidence>
<sequence length="136" mass="13953">MITDAPATDAAATTGNGTGTDINTGTGTGTNTNTGTGTGINPGTAANLSVAATATAAMAIATANHCHLSRCPCGAIHFCSMPPTDAAAMEGVALLGWGNEEDAGRRRVRERWLRYRRMVVGWAGFMAFSFSVVGWS</sequence>